<protein>
    <submittedName>
        <fullName evidence="1">DUF1566 domain-containing protein</fullName>
    </submittedName>
</protein>
<evidence type="ECO:0000313" key="1">
    <source>
        <dbReference type="EMBL" id="QOT75089.1"/>
    </source>
</evidence>
<name>A0A7M2GT87_9BURK</name>
<dbReference type="EMBL" id="CP062803">
    <property type="protein sequence ID" value="QOT75089.1"/>
    <property type="molecule type" value="Genomic_DNA"/>
</dbReference>
<dbReference type="AlphaFoldDB" id="A0A7M2GT87"/>
<reference evidence="1 2" key="1">
    <citation type="submission" date="2020-10" db="EMBL/GenBank/DDBJ databases">
        <title>Complete genome sequence of Cupriavidus basilensis CCUG 49340T.</title>
        <authorList>
            <person name="Salva-Serra F."/>
            <person name="Donoso R.A."/>
            <person name="Cho K.H."/>
            <person name="Yoo J.A."/>
            <person name="Lee K."/>
            <person name="Yoon S.-H."/>
            <person name="Perez-Pantoja D."/>
            <person name="Moore E.R.B."/>
        </authorList>
    </citation>
    <scope>NUCLEOTIDE SEQUENCE [LARGE SCALE GENOMIC DNA]</scope>
    <source>
        <strain evidence="2">CCUG 49340</strain>
    </source>
</reference>
<organism evidence="1 2">
    <name type="scientific">Cupriavidus basilensis</name>
    <dbReference type="NCBI Taxonomy" id="68895"/>
    <lineage>
        <taxon>Bacteria</taxon>
        <taxon>Pseudomonadati</taxon>
        <taxon>Pseudomonadota</taxon>
        <taxon>Betaproteobacteria</taxon>
        <taxon>Burkholderiales</taxon>
        <taxon>Burkholderiaceae</taxon>
        <taxon>Cupriavidus</taxon>
    </lineage>
</organism>
<evidence type="ECO:0000313" key="2">
    <source>
        <dbReference type="Proteomes" id="UP000397656"/>
    </source>
</evidence>
<gene>
    <name evidence="1" type="ORF">F7R26_012635</name>
</gene>
<dbReference type="GeneID" id="98401756"/>
<dbReference type="RefSeq" id="WP_170301719.1">
    <property type="nucleotide sequence ID" value="NZ_CP062803.1"/>
</dbReference>
<accession>A0A7M2GT87</accession>
<dbReference type="Proteomes" id="UP000397656">
    <property type="component" value="Chromosome 1"/>
</dbReference>
<proteinExistence type="predicted"/>
<sequence length="203" mass="22968">MMLVDENLIFRVGEAKVTLPAKLVMKAWLDGLTQGNQPQARIHPGTPKIGEVWAGQGGVYAGVMRGENGQSDYHLIVPTHPDASVEEITWGSADVDEPNAKSEFDGWSNTEALFCSRHSHPAAEWARGLNIDGHSDFYLPARRELSLMYANVPELFEKAWHWSSTQSERYSDGAWLQYFLDGYQSSDRKHYEFRARAVRRLTI</sequence>